<dbReference type="STRING" id="334253.SAMN04487943_101249"/>
<accession>A0A1I4H817</accession>
<evidence type="ECO:0000313" key="2">
    <source>
        <dbReference type="EMBL" id="SFL37767.1"/>
    </source>
</evidence>
<dbReference type="InterPro" id="IPR002611">
    <property type="entry name" value="IstB_ATP-bd"/>
</dbReference>
<feature type="domain" description="IstB-like ATP-binding" evidence="1">
    <location>
        <begin position="31"/>
        <end position="110"/>
    </location>
</feature>
<gene>
    <name evidence="2" type="ORF">SAMN04487943_101249</name>
</gene>
<keyword evidence="3" id="KW-1185">Reference proteome</keyword>
<dbReference type="GO" id="GO:0005524">
    <property type="term" value="F:ATP binding"/>
    <property type="evidence" value="ECO:0007669"/>
    <property type="project" value="InterPro"/>
</dbReference>
<evidence type="ECO:0000259" key="1">
    <source>
        <dbReference type="Pfam" id="PF01695"/>
    </source>
</evidence>
<proteinExistence type="predicted"/>
<protein>
    <submittedName>
        <fullName evidence="2">IstB-like ATP binding protein</fullName>
    </submittedName>
</protein>
<name>A0A1I4H817_9BACI</name>
<dbReference type="InterPro" id="IPR027417">
    <property type="entry name" value="P-loop_NTPase"/>
</dbReference>
<organism evidence="2 3">
    <name type="scientific">Gracilibacillus orientalis</name>
    <dbReference type="NCBI Taxonomy" id="334253"/>
    <lineage>
        <taxon>Bacteria</taxon>
        <taxon>Bacillati</taxon>
        <taxon>Bacillota</taxon>
        <taxon>Bacilli</taxon>
        <taxon>Bacillales</taxon>
        <taxon>Bacillaceae</taxon>
        <taxon>Gracilibacillus</taxon>
    </lineage>
</organism>
<reference evidence="3" key="1">
    <citation type="submission" date="2016-10" db="EMBL/GenBank/DDBJ databases">
        <authorList>
            <person name="Varghese N."/>
            <person name="Submissions S."/>
        </authorList>
    </citation>
    <scope>NUCLEOTIDE SEQUENCE [LARGE SCALE GENOMIC DNA]</scope>
    <source>
        <strain evidence="3">CGMCC 1.4250</strain>
    </source>
</reference>
<dbReference type="Gene3D" id="3.40.50.300">
    <property type="entry name" value="P-loop containing nucleotide triphosphate hydrolases"/>
    <property type="match status" value="1"/>
</dbReference>
<dbReference type="Proteomes" id="UP000198565">
    <property type="component" value="Unassembled WGS sequence"/>
</dbReference>
<sequence>MSNLIKEKCKSLRLAYVADIYEKIPFENPEQYVTELFRQELELREAAKGERLMKKAEFMNEKKLTNYHWSDHIRFPPQLDRQGLESLHFIEKKENVTLTGAPGTGKSHLVT</sequence>
<dbReference type="Pfam" id="PF01695">
    <property type="entry name" value="IstB_IS21"/>
    <property type="match status" value="1"/>
</dbReference>
<dbReference type="SUPFAM" id="SSF52540">
    <property type="entry name" value="P-loop containing nucleoside triphosphate hydrolases"/>
    <property type="match status" value="1"/>
</dbReference>
<dbReference type="EMBL" id="FOTR01000001">
    <property type="protein sequence ID" value="SFL37767.1"/>
    <property type="molecule type" value="Genomic_DNA"/>
</dbReference>
<dbReference type="AlphaFoldDB" id="A0A1I4H817"/>
<evidence type="ECO:0000313" key="3">
    <source>
        <dbReference type="Proteomes" id="UP000198565"/>
    </source>
</evidence>